<dbReference type="HOGENOM" id="CLU_205889_1_0_5"/>
<proteinExistence type="predicted"/>
<dbReference type="STRING" id="314271.RB2654_11788"/>
<dbReference type="EC" id="2.7.7.6" evidence="2"/>
<dbReference type="GO" id="GO:0003899">
    <property type="term" value="F:DNA-directed RNA polymerase activity"/>
    <property type="evidence" value="ECO:0007669"/>
    <property type="project" value="UniProtKB-EC"/>
</dbReference>
<dbReference type="AlphaFoldDB" id="A3VFR3"/>
<evidence type="ECO:0000313" key="3">
    <source>
        <dbReference type="Proteomes" id="UP000002931"/>
    </source>
</evidence>
<keyword evidence="2" id="KW-0808">Transferase</keyword>
<dbReference type="Pfam" id="PF18557">
    <property type="entry name" value="NepR"/>
    <property type="match status" value="1"/>
</dbReference>
<keyword evidence="3" id="KW-1185">Reference proteome</keyword>
<feature type="domain" description="Anti-sigma factor NepR" evidence="1">
    <location>
        <begin position="12"/>
        <end position="45"/>
    </location>
</feature>
<name>A3VFR3_9RHOB</name>
<dbReference type="EMBL" id="AAMT01000006">
    <property type="protein sequence ID" value="EAQ13178.1"/>
    <property type="molecule type" value="Genomic_DNA"/>
</dbReference>
<dbReference type="OrthoDB" id="7875342at2"/>
<accession>A3VFR3</accession>
<reference evidence="2 3" key="1">
    <citation type="journal article" date="2010" name="J. Bacteriol.">
        <title>Genome sequences of Pelagibaca bermudensis HTCC2601T and Maritimibacter alkaliphilus HTCC2654T, the type strains of two marine Roseobacter genera.</title>
        <authorList>
            <person name="Thrash J.C."/>
            <person name="Cho J.C."/>
            <person name="Ferriera S."/>
            <person name="Johnson J."/>
            <person name="Vergin K.L."/>
            <person name="Giovannoni S.J."/>
        </authorList>
    </citation>
    <scope>NUCLEOTIDE SEQUENCE [LARGE SCALE GENOMIC DNA]</scope>
    <source>
        <strain evidence="2 3">HTCC2654</strain>
    </source>
</reference>
<dbReference type="InterPro" id="IPR041649">
    <property type="entry name" value="NepR"/>
</dbReference>
<gene>
    <name evidence="2" type="ORF">RB2654_11788</name>
</gene>
<evidence type="ECO:0000313" key="2">
    <source>
        <dbReference type="EMBL" id="EAQ13178.1"/>
    </source>
</evidence>
<comment type="caution">
    <text evidence="2">The sequence shown here is derived from an EMBL/GenBank/DDBJ whole genome shotgun (WGS) entry which is preliminary data.</text>
</comment>
<sequence length="53" mass="6306">MTKDNDKDRWDEKIDQNLRKVFQSKLDEDVPDKFMELLAQLREQDDQGSAHGK</sequence>
<evidence type="ECO:0000259" key="1">
    <source>
        <dbReference type="Pfam" id="PF18557"/>
    </source>
</evidence>
<protein>
    <submittedName>
        <fullName evidence="2">RNA polymerase sigma-70 factor</fullName>
        <ecNumber evidence="2">2.7.7.6</ecNumber>
    </submittedName>
</protein>
<dbReference type="Proteomes" id="UP000002931">
    <property type="component" value="Unassembled WGS sequence"/>
</dbReference>
<organism evidence="2 3">
    <name type="scientific">Maritimibacter alkaliphilus HTCC2654</name>
    <dbReference type="NCBI Taxonomy" id="314271"/>
    <lineage>
        <taxon>Bacteria</taxon>
        <taxon>Pseudomonadati</taxon>
        <taxon>Pseudomonadota</taxon>
        <taxon>Alphaproteobacteria</taxon>
        <taxon>Rhodobacterales</taxon>
        <taxon>Roseobacteraceae</taxon>
        <taxon>Maritimibacter</taxon>
    </lineage>
</organism>
<dbReference type="RefSeq" id="WP_008331795.1">
    <property type="nucleotide sequence ID" value="NZ_CH902578.1"/>
</dbReference>
<keyword evidence="2" id="KW-0548">Nucleotidyltransferase</keyword>